<evidence type="ECO:0000259" key="10">
    <source>
        <dbReference type="PROSITE" id="PS50979"/>
    </source>
</evidence>
<dbReference type="InterPro" id="IPR005481">
    <property type="entry name" value="BC-like_N"/>
</dbReference>
<dbReference type="InterPro" id="IPR001882">
    <property type="entry name" value="Biotin_BS"/>
</dbReference>
<dbReference type="SMART" id="SM00878">
    <property type="entry name" value="Biotin_carb_C"/>
    <property type="match status" value="1"/>
</dbReference>
<evidence type="ECO:0000256" key="3">
    <source>
        <dbReference type="ARBA" id="ARBA00022741"/>
    </source>
</evidence>
<keyword evidence="12" id="KW-1185">Reference proteome</keyword>
<dbReference type="Gene3D" id="2.40.50.100">
    <property type="match status" value="1"/>
</dbReference>
<evidence type="ECO:0000313" key="12">
    <source>
        <dbReference type="Proteomes" id="UP000253529"/>
    </source>
</evidence>
<dbReference type="FunFam" id="3.30.470.20:FF:000028">
    <property type="entry name" value="Methylcrotonoyl-CoA carboxylase subunit alpha, mitochondrial"/>
    <property type="match status" value="1"/>
</dbReference>
<keyword evidence="5" id="KW-0809">Transit peptide</keyword>
<gene>
    <name evidence="11" type="ORF">DFR50_1271</name>
</gene>
<dbReference type="PROSITE" id="PS50968">
    <property type="entry name" value="BIOTINYL_LIPOYL"/>
    <property type="match status" value="1"/>
</dbReference>
<dbReference type="Gene3D" id="3.30.470.20">
    <property type="entry name" value="ATP-grasp fold, B domain"/>
    <property type="match status" value="1"/>
</dbReference>
<dbReference type="FunFam" id="3.30.1490.20:FF:000003">
    <property type="entry name" value="acetyl-CoA carboxylase isoform X1"/>
    <property type="match status" value="1"/>
</dbReference>
<dbReference type="PROSITE" id="PS00188">
    <property type="entry name" value="BIOTIN"/>
    <property type="match status" value="1"/>
</dbReference>
<comment type="cofactor">
    <cofactor evidence="1">
        <name>biotin</name>
        <dbReference type="ChEBI" id="CHEBI:57586"/>
    </cofactor>
</comment>
<dbReference type="PROSITE" id="PS50979">
    <property type="entry name" value="BC"/>
    <property type="match status" value="1"/>
</dbReference>
<keyword evidence="4 7" id="KW-0067">ATP-binding</keyword>
<dbReference type="PROSITE" id="PS00867">
    <property type="entry name" value="CPSASE_2"/>
    <property type="match status" value="1"/>
</dbReference>
<dbReference type="GO" id="GO:0005524">
    <property type="term" value="F:ATP binding"/>
    <property type="evidence" value="ECO:0007669"/>
    <property type="project" value="UniProtKB-UniRule"/>
</dbReference>
<feature type="domain" description="Biotin carboxylation" evidence="10">
    <location>
        <begin position="1"/>
        <end position="451"/>
    </location>
</feature>
<dbReference type="Pfam" id="PF02786">
    <property type="entry name" value="CPSase_L_D2"/>
    <property type="match status" value="1"/>
</dbReference>
<name>A0A366EZQ4_9HYPH</name>
<dbReference type="InterPro" id="IPR011764">
    <property type="entry name" value="Biotin_carboxylation_dom"/>
</dbReference>
<feature type="domain" description="Lipoyl-binding" evidence="8">
    <location>
        <begin position="574"/>
        <end position="648"/>
    </location>
</feature>
<dbReference type="PANTHER" id="PTHR18866">
    <property type="entry name" value="CARBOXYLASE:PYRUVATE/ACETYL-COA/PROPIONYL-COA CARBOXYLASE"/>
    <property type="match status" value="1"/>
</dbReference>
<evidence type="ECO:0000259" key="9">
    <source>
        <dbReference type="PROSITE" id="PS50975"/>
    </source>
</evidence>
<dbReference type="CDD" id="cd06850">
    <property type="entry name" value="biotinyl_domain"/>
    <property type="match status" value="1"/>
</dbReference>
<dbReference type="GO" id="GO:0046872">
    <property type="term" value="F:metal ion binding"/>
    <property type="evidence" value="ECO:0007669"/>
    <property type="project" value="InterPro"/>
</dbReference>
<accession>A0A366EZQ4</accession>
<evidence type="ECO:0000256" key="4">
    <source>
        <dbReference type="ARBA" id="ARBA00022840"/>
    </source>
</evidence>
<evidence type="ECO:0000313" key="11">
    <source>
        <dbReference type="EMBL" id="RBP07356.1"/>
    </source>
</evidence>
<dbReference type="InterPro" id="IPR050856">
    <property type="entry name" value="Biotin_carboxylase_complex"/>
</dbReference>
<dbReference type="InterPro" id="IPR005482">
    <property type="entry name" value="Biotin_COase_C"/>
</dbReference>
<dbReference type="SUPFAM" id="SSF51246">
    <property type="entry name" value="Rudiment single hybrid motif"/>
    <property type="match status" value="1"/>
</dbReference>
<sequence>MFANVLVANRGEIACRIIRTARRMGIRAIVMHTPADRSALFTRLADEAHEIGEGASGYLDGAAIVALARRVGAECLHPGYGFLSENADFAELCGRAGIVFIGPPPAAMRAMGLKNSAKALMQKAGVPVVPGYHGDNQSPKFLREKAYEIGYPVLIKAIAGGGGRGMRRVDAHVEFEAALESASREGLSAFGDGRVLIEKLVAAPRHIEMQVFADGHGHCVHLFERDCSLQRRHQKVIEECPSPGLPEETRAAMAKAATEAALAVGYQGAGTVEFIADASRGLGPGDFWFLEMNTRLQVEHPVTEAVTGLDLVEWQFRVAAGEPLPRRQEEIVRQGAAIEARIYAEDPEQNFLPSPGRILTMTLGSDPDAGVRVDTGVEAGDSVTPFYDAMIAKLIVHGATRADALAGLARELDRAVVIGPKTNLAFLRALAGRPEIAAGAFDTGFIDQRLASLGATPRPPDPRAVLAAARLLIDRADAGRPRPASPFDPWGVFDSFELMGARRVGLDVLVDGRPERLHVIEAGRALAVADRHTPAGADGAPPTLLETADGVFAFAGGRQAYVRLIDPLERSAGGADEGDGGIRAPMNGRVAALLVGEGDRVEAGQRLAVIEAMKMEHALTAPFAGLVRDLTSAVGEQVEMGERILLIEADPG</sequence>
<keyword evidence="2" id="KW-0436">Ligase</keyword>
<dbReference type="InterPro" id="IPR011054">
    <property type="entry name" value="Rudment_hybrid_motif"/>
</dbReference>
<dbReference type="Proteomes" id="UP000253529">
    <property type="component" value="Unassembled WGS sequence"/>
</dbReference>
<protein>
    <submittedName>
        <fullName evidence="11">3-methylcrotonoyl-CoA carboxylase alpha subunit</fullName>
    </submittedName>
</protein>
<evidence type="ECO:0000256" key="1">
    <source>
        <dbReference type="ARBA" id="ARBA00001953"/>
    </source>
</evidence>
<dbReference type="RefSeq" id="WP_113891286.1">
    <property type="nucleotide sequence ID" value="NZ_QNRK01000027.1"/>
</dbReference>
<keyword evidence="6" id="KW-0092">Biotin</keyword>
<proteinExistence type="predicted"/>
<dbReference type="PROSITE" id="PS50975">
    <property type="entry name" value="ATP_GRASP"/>
    <property type="match status" value="1"/>
</dbReference>
<evidence type="ECO:0000259" key="8">
    <source>
        <dbReference type="PROSITE" id="PS50968"/>
    </source>
</evidence>
<dbReference type="FunFam" id="2.40.50.100:FF:000003">
    <property type="entry name" value="Acetyl-CoA carboxylase biotin carboxyl carrier protein"/>
    <property type="match status" value="1"/>
</dbReference>
<dbReference type="OrthoDB" id="9763189at2"/>
<evidence type="ECO:0000256" key="7">
    <source>
        <dbReference type="PROSITE-ProRule" id="PRU00409"/>
    </source>
</evidence>
<dbReference type="PANTHER" id="PTHR18866:SF33">
    <property type="entry name" value="METHYLCROTONOYL-COA CARBOXYLASE SUBUNIT ALPHA, MITOCHONDRIAL-RELATED"/>
    <property type="match status" value="1"/>
</dbReference>
<comment type="caution">
    <text evidence="11">The sequence shown here is derived from an EMBL/GenBank/DDBJ whole genome shotgun (WGS) entry which is preliminary data.</text>
</comment>
<feature type="domain" description="ATP-grasp" evidence="9">
    <location>
        <begin position="118"/>
        <end position="320"/>
    </location>
</feature>
<dbReference type="InterPro" id="IPR000089">
    <property type="entry name" value="Biotin_lipoyl"/>
</dbReference>
<dbReference type="EMBL" id="QNRK01000027">
    <property type="protein sequence ID" value="RBP07356.1"/>
    <property type="molecule type" value="Genomic_DNA"/>
</dbReference>
<dbReference type="SUPFAM" id="SSF56059">
    <property type="entry name" value="Glutathione synthetase ATP-binding domain-like"/>
    <property type="match status" value="1"/>
</dbReference>
<dbReference type="SUPFAM" id="SSF51230">
    <property type="entry name" value="Single hybrid motif"/>
    <property type="match status" value="1"/>
</dbReference>
<dbReference type="AlphaFoldDB" id="A0A366EZQ4"/>
<evidence type="ECO:0000256" key="6">
    <source>
        <dbReference type="ARBA" id="ARBA00023267"/>
    </source>
</evidence>
<reference evidence="11 12" key="1">
    <citation type="submission" date="2018-06" db="EMBL/GenBank/DDBJ databases">
        <title>Genomic Encyclopedia of Type Strains, Phase IV (KMG-IV): sequencing the most valuable type-strain genomes for metagenomic binning, comparative biology and taxonomic classification.</title>
        <authorList>
            <person name="Goeker M."/>
        </authorList>
    </citation>
    <scope>NUCLEOTIDE SEQUENCE [LARGE SCALE GENOMIC DNA]</scope>
    <source>
        <strain evidence="11 12">DSM 24875</strain>
    </source>
</reference>
<dbReference type="Pfam" id="PF00364">
    <property type="entry name" value="Biotin_lipoyl"/>
    <property type="match status" value="1"/>
</dbReference>
<dbReference type="InterPro" id="IPR011761">
    <property type="entry name" value="ATP-grasp"/>
</dbReference>
<keyword evidence="3 7" id="KW-0547">Nucleotide-binding</keyword>
<dbReference type="SUPFAM" id="SSF52440">
    <property type="entry name" value="PreATP-grasp domain"/>
    <property type="match status" value="1"/>
</dbReference>
<dbReference type="Pfam" id="PF00289">
    <property type="entry name" value="Biotin_carb_N"/>
    <property type="match status" value="1"/>
</dbReference>
<dbReference type="InterPro" id="IPR011053">
    <property type="entry name" value="Single_hybrid_motif"/>
</dbReference>
<evidence type="ECO:0000256" key="2">
    <source>
        <dbReference type="ARBA" id="ARBA00022598"/>
    </source>
</evidence>
<evidence type="ECO:0000256" key="5">
    <source>
        <dbReference type="ARBA" id="ARBA00022946"/>
    </source>
</evidence>
<dbReference type="Pfam" id="PF02785">
    <property type="entry name" value="Biotin_carb_C"/>
    <property type="match status" value="1"/>
</dbReference>
<dbReference type="InterPro" id="IPR005479">
    <property type="entry name" value="CPAse_ATP-bd"/>
</dbReference>
<dbReference type="InterPro" id="IPR016185">
    <property type="entry name" value="PreATP-grasp_dom_sf"/>
</dbReference>
<dbReference type="GO" id="GO:0016874">
    <property type="term" value="F:ligase activity"/>
    <property type="evidence" value="ECO:0007669"/>
    <property type="project" value="UniProtKB-KW"/>
</dbReference>
<organism evidence="11 12">
    <name type="scientific">Roseiarcus fermentans</name>
    <dbReference type="NCBI Taxonomy" id="1473586"/>
    <lineage>
        <taxon>Bacteria</taxon>
        <taxon>Pseudomonadati</taxon>
        <taxon>Pseudomonadota</taxon>
        <taxon>Alphaproteobacteria</taxon>
        <taxon>Hyphomicrobiales</taxon>
        <taxon>Roseiarcaceae</taxon>
        <taxon>Roseiarcus</taxon>
    </lineage>
</organism>